<dbReference type="InterPro" id="IPR028096">
    <property type="entry name" value="EfeO_Cupredoxin"/>
</dbReference>
<feature type="domain" description="EfeO-type cupredoxin-like" evidence="2">
    <location>
        <begin position="57"/>
        <end position="123"/>
    </location>
</feature>
<evidence type="ECO:0000313" key="3">
    <source>
        <dbReference type="EMBL" id="CAB1275362.1"/>
    </source>
</evidence>
<protein>
    <submittedName>
        <fullName evidence="3">Nitrosocyanin (Red cupredoxin-like protein)</fullName>
    </submittedName>
</protein>
<accession>A0A7G1Q8Z3</accession>
<name>A0A7G1Q8Z3_9GAMM</name>
<evidence type="ECO:0000259" key="2">
    <source>
        <dbReference type="Pfam" id="PF13473"/>
    </source>
</evidence>
<dbReference type="SUPFAM" id="SSF49503">
    <property type="entry name" value="Cupredoxins"/>
    <property type="match status" value="1"/>
</dbReference>
<feature type="chain" id="PRO_5028841852" evidence="1">
    <location>
        <begin position="23"/>
        <end position="136"/>
    </location>
</feature>
<dbReference type="RefSeq" id="WP_197744969.1">
    <property type="nucleotide sequence ID" value="NZ_LR778175.1"/>
</dbReference>
<dbReference type="InterPro" id="IPR008972">
    <property type="entry name" value="Cupredoxin"/>
</dbReference>
<dbReference type="Pfam" id="PF13473">
    <property type="entry name" value="Cupredoxin_1"/>
    <property type="match status" value="1"/>
</dbReference>
<reference evidence="3 4" key="1">
    <citation type="submission" date="2020-03" db="EMBL/GenBank/DDBJ databases">
        <authorList>
            <person name="Picone N."/>
        </authorList>
    </citation>
    <scope>NUCLEOTIDE SEQUENCE [LARGE SCALE GENOMIC DNA]</scope>
    <source>
        <strain evidence="3">NSCAC1</strain>
    </source>
</reference>
<dbReference type="CDD" id="cd04215">
    <property type="entry name" value="Nitrosocyanin"/>
    <property type="match status" value="1"/>
</dbReference>
<dbReference type="Proteomes" id="UP000516072">
    <property type="component" value="Chromosome"/>
</dbReference>
<dbReference type="Gene3D" id="2.60.40.420">
    <property type="entry name" value="Cupredoxins - blue copper proteins"/>
    <property type="match status" value="1"/>
</dbReference>
<evidence type="ECO:0000256" key="1">
    <source>
        <dbReference type="SAM" id="SignalP"/>
    </source>
</evidence>
<dbReference type="EMBL" id="LR778175">
    <property type="protein sequence ID" value="CAB1275362.1"/>
    <property type="molecule type" value="Genomic_DNA"/>
</dbReference>
<dbReference type="NCBIfam" id="TIGR03096">
    <property type="entry name" value="nitroso_cyanin"/>
    <property type="match status" value="1"/>
</dbReference>
<gene>
    <name evidence="3" type="primary">nosZ</name>
    <name evidence="3" type="ORF">NSCAC_0629</name>
</gene>
<dbReference type="KEGG" id="ntg:NSCAC_0629"/>
<keyword evidence="4" id="KW-1185">Reference proteome</keyword>
<evidence type="ECO:0000313" key="4">
    <source>
        <dbReference type="Proteomes" id="UP000516072"/>
    </source>
</evidence>
<proteinExistence type="predicted"/>
<dbReference type="AlphaFoldDB" id="A0A7G1Q8Z3"/>
<organism evidence="3 4">
    <name type="scientific">Candidatus Nitrosacidococcus tergens</name>
    <dbReference type="NCBI Taxonomy" id="553981"/>
    <lineage>
        <taxon>Bacteria</taxon>
        <taxon>Pseudomonadati</taxon>
        <taxon>Pseudomonadota</taxon>
        <taxon>Gammaproteobacteria</taxon>
        <taxon>Chromatiales</taxon>
        <taxon>Chromatiaceae</taxon>
        <taxon>Candidatus Nitrosacidococcus</taxon>
    </lineage>
</organism>
<keyword evidence="1" id="KW-0732">Signal</keyword>
<feature type="signal peptide" evidence="1">
    <location>
        <begin position="1"/>
        <end position="22"/>
    </location>
</feature>
<dbReference type="InterPro" id="IPR017527">
    <property type="entry name" value="Nitrosocyanin"/>
</dbReference>
<sequence>MKVTKAILIGFLSALFVGAAQAKQVDFTVVMEADDINIPELKVEGVTIKNIREFHVLNQPAGLVVHKGDTVKITVDNKSPISEGFAIDAYGIKETIKAGEKATINLTANKTGAFTIWCHLHPKGIHLPGSLNVVED</sequence>